<keyword evidence="2" id="KW-1185">Reference proteome</keyword>
<organism evidence="1 2">
    <name type="scientific">Paucidesulfovibrio gracilis DSM 16080</name>
    <dbReference type="NCBI Taxonomy" id="1121449"/>
    <lineage>
        <taxon>Bacteria</taxon>
        <taxon>Pseudomonadati</taxon>
        <taxon>Thermodesulfobacteriota</taxon>
        <taxon>Desulfovibrionia</taxon>
        <taxon>Desulfovibrionales</taxon>
        <taxon>Desulfovibrionaceae</taxon>
        <taxon>Paucidesulfovibrio</taxon>
    </lineage>
</organism>
<name>A0A1T4WSK4_9BACT</name>
<dbReference type="EMBL" id="FUYC01000004">
    <property type="protein sequence ID" value="SKA80304.1"/>
    <property type="molecule type" value="Genomic_DNA"/>
</dbReference>
<sequence length="153" mass="17612">MIRTLEGGFMDSLIHAMGFKQALEAAKANRWEDAEEILKSLQEEYFALCEENRALKEQLTEVVEILDLSQSMRFDGRKYWLTTEDGEDGPFCQVCYDQTGTLVRLQEQKRHWQCKGCGNLFIKQGHPLEKAAATNRSRMPSQLVKNPIPLFVK</sequence>
<protein>
    <submittedName>
        <fullName evidence="1">Uncharacterized protein</fullName>
    </submittedName>
</protein>
<dbReference type="AlphaFoldDB" id="A0A1T4WSK4"/>
<reference evidence="1 2" key="1">
    <citation type="submission" date="2017-02" db="EMBL/GenBank/DDBJ databases">
        <authorList>
            <person name="Peterson S.W."/>
        </authorList>
    </citation>
    <scope>NUCLEOTIDE SEQUENCE [LARGE SCALE GENOMIC DNA]</scope>
    <source>
        <strain evidence="1 2">DSM 16080</strain>
    </source>
</reference>
<evidence type="ECO:0000313" key="2">
    <source>
        <dbReference type="Proteomes" id="UP000190027"/>
    </source>
</evidence>
<proteinExistence type="predicted"/>
<evidence type="ECO:0000313" key="1">
    <source>
        <dbReference type="EMBL" id="SKA80304.1"/>
    </source>
</evidence>
<accession>A0A1T4WSK4</accession>
<gene>
    <name evidence="1" type="ORF">SAMN02745704_01328</name>
</gene>
<dbReference type="Proteomes" id="UP000190027">
    <property type="component" value="Unassembled WGS sequence"/>
</dbReference>